<name>A0A0V1G7I9_9BILA</name>
<evidence type="ECO:0000313" key="3">
    <source>
        <dbReference type="Proteomes" id="UP000055024"/>
    </source>
</evidence>
<proteinExistence type="predicted"/>
<dbReference type="EMBL" id="JYDP01005626">
    <property type="protein sequence ID" value="KRY94076.1"/>
    <property type="molecule type" value="Genomic_DNA"/>
</dbReference>
<feature type="non-terminal residue" evidence="2">
    <location>
        <position position="63"/>
    </location>
</feature>
<protein>
    <submittedName>
        <fullName evidence="2">Uncharacterized protein</fullName>
    </submittedName>
</protein>
<evidence type="ECO:0000313" key="2">
    <source>
        <dbReference type="EMBL" id="KRY94076.1"/>
    </source>
</evidence>
<feature type="non-terminal residue" evidence="2">
    <location>
        <position position="1"/>
    </location>
</feature>
<reference evidence="2 3" key="1">
    <citation type="submission" date="2015-01" db="EMBL/GenBank/DDBJ databases">
        <title>Evolution of Trichinella species and genotypes.</title>
        <authorList>
            <person name="Korhonen P.K."/>
            <person name="Edoardo P."/>
            <person name="Giuseppe L.R."/>
            <person name="Gasser R.B."/>
        </authorList>
    </citation>
    <scope>NUCLEOTIDE SEQUENCE [LARGE SCALE GENOMIC DNA]</scope>
    <source>
        <strain evidence="2">ISS1029</strain>
    </source>
</reference>
<organism evidence="2 3">
    <name type="scientific">Trichinella zimbabwensis</name>
    <dbReference type="NCBI Taxonomy" id="268475"/>
    <lineage>
        <taxon>Eukaryota</taxon>
        <taxon>Metazoa</taxon>
        <taxon>Ecdysozoa</taxon>
        <taxon>Nematoda</taxon>
        <taxon>Enoplea</taxon>
        <taxon>Dorylaimia</taxon>
        <taxon>Trichinellida</taxon>
        <taxon>Trichinellidae</taxon>
        <taxon>Trichinella</taxon>
    </lineage>
</organism>
<accession>A0A0V1G7I9</accession>
<dbReference type="Proteomes" id="UP000055024">
    <property type="component" value="Unassembled WGS sequence"/>
</dbReference>
<dbReference type="AlphaFoldDB" id="A0A0V1G7I9"/>
<feature type="region of interest" description="Disordered" evidence="1">
    <location>
        <begin position="1"/>
        <end position="25"/>
    </location>
</feature>
<gene>
    <name evidence="2" type="ORF">T11_9126</name>
</gene>
<feature type="compositionally biased region" description="Polar residues" evidence="1">
    <location>
        <begin position="1"/>
        <end position="10"/>
    </location>
</feature>
<sequence>LPGWCSTTCNQRRDNSSRKLSSSGAITTRPILPSIGCVRCAYPSDIQHQERGQLGTGRTTHDA</sequence>
<keyword evidence="3" id="KW-1185">Reference proteome</keyword>
<evidence type="ECO:0000256" key="1">
    <source>
        <dbReference type="SAM" id="MobiDB-lite"/>
    </source>
</evidence>
<comment type="caution">
    <text evidence="2">The sequence shown here is derived from an EMBL/GenBank/DDBJ whole genome shotgun (WGS) entry which is preliminary data.</text>
</comment>